<accession>A0A0D0AI55</accession>
<feature type="non-terminal residue" evidence="1">
    <location>
        <position position="1"/>
    </location>
</feature>
<name>A0A0D0AI55_9AGAM</name>
<reference evidence="2" key="2">
    <citation type="submission" date="2015-01" db="EMBL/GenBank/DDBJ databases">
        <title>Evolutionary Origins and Diversification of the Mycorrhizal Mutualists.</title>
        <authorList>
            <consortium name="DOE Joint Genome Institute"/>
            <consortium name="Mycorrhizal Genomics Consortium"/>
            <person name="Kohler A."/>
            <person name="Kuo A."/>
            <person name="Nagy L.G."/>
            <person name="Floudas D."/>
            <person name="Copeland A."/>
            <person name="Barry K.W."/>
            <person name="Cichocki N."/>
            <person name="Veneault-Fourrey C."/>
            <person name="LaButti K."/>
            <person name="Lindquist E.A."/>
            <person name="Lipzen A."/>
            <person name="Lundell T."/>
            <person name="Morin E."/>
            <person name="Murat C."/>
            <person name="Riley R."/>
            <person name="Ohm R."/>
            <person name="Sun H."/>
            <person name="Tunlid A."/>
            <person name="Henrissat B."/>
            <person name="Grigoriev I.V."/>
            <person name="Hibbett D.S."/>
            <person name="Martin F."/>
        </authorList>
    </citation>
    <scope>NUCLEOTIDE SEQUENCE [LARGE SCALE GENOMIC DNA]</scope>
    <source>
        <strain evidence="2">UH-Slu-Lm8-n1</strain>
    </source>
</reference>
<gene>
    <name evidence="1" type="ORF">CY34DRAFT_40854</name>
</gene>
<proteinExistence type="predicted"/>
<feature type="non-terminal residue" evidence="1">
    <location>
        <position position="185"/>
    </location>
</feature>
<evidence type="ECO:0000313" key="1">
    <source>
        <dbReference type="EMBL" id="KIK31713.1"/>
    </source>
</evidence>
<dbReference type="InParanoid" id="A0A0D0AI55"/>
<sequence>ENAQNFLHEVEHYIVLNELKTELGKITVFSTLLSAGSIADTWWNKLDSAHKNTWGDVKAAFTVHWPAITVAEKTGLDYQREILALRLAEDEVGKQITVTEVPTWAHLQFHTHLQQLVNEAGANTTAGLVYQVRENLPMVVEELTTPGIADWTQFLDEIKALDTNKLREKVETARKKKDEEKPRML</sequence>
<dbReference type="Proteomes" id="UP000054485">
    <property type="component" value="Unassembled WGS sequence"/>
</dbReference>
<evidence type="ECO:0000313" key="2">
    <source>
        <dbReference type="Proteomes" id="UP000054485"/>
    </source>
</evidence>
<evidence type="ECO:0008006" key="3">
    <source>
        <dbReference type="Google" id="ProtNLM"/>
    </source>
</evidence>
<dbReference type="HOGENOM" id="CLU_037286_1_0_1"/>
<dbReference type="EMBL" id="KN836719">
    <property type="protein sequence ID" value="KIK31713.1"/>
    <property type="molecule type" value="Genomic_DNA"/>
</dbReference>
<dbReference type="OrthoDB" id="2678560at2759"/>
<protein>
    <recommendedName>
        <fullName evidence="3">Retrotransposon gag domain-containing protein</fullName>
    </recommendedName>
</protein>
<dbReference type="AlphaFoldDB" id="A0A0D0AI55"/>
<reference evidence="1 2" key="1">
    <citation type="submission" date="2014-04" db="EMBL/GenBank/DDBJ databases">
        <authorList>
            <consortium name="DOE Joint Genome Institute"/>
            <person name="Kuo A."/>
            <person name="Ruytinx J."/>
            <person name="Rineau F."/>
            <person name="Colpaert J."/>
            <person name="Kohler A."/>
            <person name="Nagy L.G."/>
            <person name="Floudas D."/>
            <person name="Copeland A."/>
            <person name="Barry K.W."/>
            <person name="Cichocki N."/>
            <person name="Veneault-Fourrey C."/>
            <person name="LaButti K."/>
            <person name="Lindquist E.A."/>
            <person name="Lipzen A."/>
            <person name="Lundell T."/>
            <person name="Morin E."/>
            <person name="Murat C."/>
            <person name="Sun H."/>
            <person name="Tunlid A."/>
            <person name="Henrissat B."/>
            <person name="Grigoriev I.V."/>
            <person name="Hibbett D.S."/>
            <person name="Martin F."/>
            <person name="Nordberg H.P."/>
            <person name="Cantor M.N."/>
            <person name="Hua S.X."/>
        </authorList>
    </citation>
    <scope>NUCLEOTIDE SEQUENCE [LARGE SCALE GENOMIC DNA]</scope>
    <source>
        <strain evidence="1 2">UH-Slu-Lm8-n1</strain>
    </source>
</reference>
<keyword evidence="2" id="KW-1185">Reference proteome</keyword>
<organism evidence="1 2">
    <name type="scientific">Suillus luteus UH-Slu-Lm8-n1</name>
    <dbReference type="NCBI Taxonomy" id="930992"/>
    <lineage>
        <taxon>Eukaryota</taxon>
        <taxon>Fungi</taxon>
        <taxon>Dikarya</taxon>
        <taxon>Basidiomycota</taxon>
        <taxon>Agaricomycotina</taxon>
        <taxon>Agaricomycetes</taxon>
        <taxon>Agaricomycetidae</taxon>
        <taxon>Boletales</taxon>
        <taxon>Suillineae</taxon>
        <taxon>Suillaceae</taxon>
        <taxon>Suillus</taxon>
    </lineage>
</organism>
<dbReference type="STRING" id="930992.A0A0D0AI55"/>